<protein>
    <submittedName>
        <fullName evidence="1">Uncharacterized protein</fullName>
    </submittedName>
</protein>
<sequence length="209" mass="24632">MYRFKGFYSNKKLAGISFLDTLSKQQGSHIRFYRNGFIKDSTQYLNGMVNGCSFFYDSINQNELLNKTCYEIVTDLEGNQKEWLKSIENYKNGLIDYNWEAYKIKFLSSNTVHLGDTLTFKITLDNLVYDKINIFVSEDYDEFFYDGEPDKQNFIVAKKNGESDIICQDIARKRGKYSIRYKVVNYNFNSPHNNESRKIYYVNIPINVI</sequence>
<name>A0A7X9S1X6_9BACT</name>
<dbReference type="AlphaFoldDB" id="A0A7X9S1X6"/>
<proteinExistence type="predicted"/>
<dbReference type="Proteomes" id="UP000576082">
    <property type="component" value="Unassembled WGS sequence"/>
</dbReference>
<reference evidence="1 2" key="1">
    <citation type="submission" date="2020-04" db="EMBL/GenBank/DDBJ databases">
        <title>Flammeovirga sp. SR4, a novel species isolated from seawater.</title>
        <authorList>
            <person name="Wang X."/>
        </authorList>
    </citation>
    <scope>NUCLEOTIDE SEQUENCE [LARGE SCALE GENOMIC DNA]</scope>
    <source>
        <strain evidence="1 2">ATCC 23126</strain>
    </source>
</reference>
<evidence type="ECO:0000313" key="1">
    <source>
        <dbReference type="EMBL" id="NME72863.1"/>
    </source>
</evidence>
<comment type="caution">
    <text evidence="1">The sequence shown here is derived from an EMBL/GenBank/DDBJ whole genome shotgun (WGS) entry which is preliminary data.</text>
</comment>
<accession>A0A7X9S1X6</accession>
<evidence type="ECO:0000313" key="2">
    <source>
        <dbReference type="Proteomes" id="UP000576082"/>
    </source>
</evidence>
<keyword evidence="2" id="KW-1185">Reference proteome</keyword>
<dbReference type="RefSeq" id="WP_169661023.1">
    <property type="nucleotide sequence ID" value="NZ_JABANE010000226.1"/>
</dbReference>
<dbReference type="EMBL" id="JABANE010000226">
    <property type="protein sequence ID" value="NME72863.1"/>
    <property type="molecule type" value="Genomic_DNA"/>
</dbReference>
<organism evidence="1 2">
    <name type="scientific">Flammeovirga aprica JL-4</name>
    <dbReference type="NCBI Taxonomy" id="694437"/>
    <lineage>
        <taxon>Bacteria</taxon>
        <taxon>Pseudomonadati</taxon>
        <taxon>Bacteroidota</taxon>
        <taxon>Cytophagia</taxon>
        <taxon>Cytophagales</taxon>
        <taxon>Flammeovirgaceae</taxon>
        <taxon>Flammeovirga</taxon>
    </lineage>
</organism>
<gene>
    <name evidence="1" type="ORF">HHU12_33205</name>
</gene>